<dbReference type="InterPro" id="IPR052186">
    <property type="entry name" value="Hydantoin_racemase-like"/>
</dbReference>
<dbReference type="PANTHER" id="PTHR28047">
    <property type="entry name" value="PROTEIN DCG1"/>
    <property type="match status" value="1"/>
</dbReference>
<dbReference type="InterPro" id="IPR001920">
    <property type="entry name" value="Asp/Glu_race"/>
</dbReference>
<dbReference type="InterPro" id="IPR015942">
    <property type="entry name" value="Asp/Glu/hydantoin_racemase"/>
</dbReference>
<gene>
    <name evidence="2" type="ORF">SAMN05216548_10392</name>
</gene>
<comment type="similarity">
    <text evidence="1">Belongs to the HyuE racemase family.</text>
</comment>
<evidence type="ECO:0000313" key="3">
    <source>
        <dbReference type="Proteomes" id="UP000199647"/>
    </source>
</evidence>
<keyword evidence="3" id="KW-1185">Reference proteome</keyword>
<dbReference type="EMBL" id="FOFG01000003">
    <property type="protein sequence ID" value="SEQ21747.1"/>
    <property type="molecule type" value="Genomic_DNA"/>
</dbReference>
<reference evidence="2 3" key="1">
    <citation type="submission" date="2016-10" db="EMBL/GenBank/DDBJ databases">
        <authorList>
            <person name="de Groot N.N."/>
        </authorList>
    </citation>
    <scope>NUCLEOTIDE SEQUENCE [LARGE SCALE GENOMIC DNA]</scope>
    <source>
        <strain evidence="2 3">A52C2</strain>
    </source>
</reference>
<dbReference type="GO" id="GO:0047661">
    <property type="term" value="F:amino-acid racemase activity"/>
    <property type="evidence" value="ECO:0007669"/>
    <property type="project" value="InterPro"/>
</dbReference>
<evidence type="ECO:0000256" key="1">
    <source>
        <dbReference type="ARBA" id="ARBA00038414"/>
    </source>
</evidence>
<dbReference type="Proteomes" id="UP000199647">
    <property type="component" value="Unassembled WGS sequence"/>
</dbReference>
<evidence type="ECO:0000313" key="2">
    <source>
        <dbReference type="EMBL" id="SEQ21747.1"/>
    </source>
</evidence>
<dbReference type="AlphaFoldDB" id="A0A1H9E7Z5"/>
<dbReference type="InterPro" id="IPR053714">
    <property type="entry name" value="Iso_Racemase_Enz_sf"/>
</dbReference>
<dbReference type="Pfam" id="PF01177">
    <property type="entry name" value="Asp_Glu_race"/>
    <property type="match status" value="1"/>
</dbReference>
<accession>A0A1H9E7Z5</accession>
<dbReference type="STRING" id="1855383.SAMN05216548_10392"/>
<dbReference type="PANTHER" id="PTHR28047:SF5">
    <property type="entry name" value="PROTEIN DCG1"/>
    <property type="match status" value="1"/>
</dbReference>
<protein>
    <submittedName>
        <fullName evidence="2">Asp/Glu/hydantoin racemase</fullName>
    </submittedName>
</protein>
<sequence>MSLRQGDMTRILVLNPNSSQDVTASMDAALELVRTPGGPEIVCETLEEGPAGIETQEHVESVVLPLVRHFESHPADAYVIGCFSDPGLALARENLKKPVFGIAESAFHMASGLGRRFGIVAIKKGSIPRHMRNIRALGLTDRLAGDRPLEIGVTEMLQTERVLARIVEVGTELRDIDGADVLILGCASMGGYRGEIERRLGLPVVDPTQAAAMRAINHLTLGYRQAA</sequence>
<dbReference type="Gene3D" id="3.40.50.12500">
    <property type="match status" value="1"/>
</dbReference>
<dbReference type="SUPFAM" id="SSF53681">
    <property type="entry name" value="Aspartate/glutamate racemase"/>
    <property type="match status" value="1"/>
</dbReference>
<name>A0A1H9E7Z5_9HYPH</name>
<proteinExistence type="inferred from homology"/>
<organism evidence="2 3">
    <name type="scientific">Faunimonas pinastri</name>
    <dbReference type="NCBI Taxonomy" id="1855383"/>
    <lineage>
        <taxon>Bacteria</taxon>
        <taxon>Pseudomonadati</taxon>
        <taxon>Pseudomonadota</taxon>
        <taxon>Alphaproteobacteria</taxon>
        <taxon>Hyphomicrobiales</taxon>
        <taxon>Afifellaceae</taxon>
        <taxon>Faunimonas</taxon>
    </lineage>
</organism>